<gene>
    <name evidence="1" type="ORF">MICAF_40009</name>
</gene>
<organism evidence="1 2">
    <name type="scientific">Microcystis aeruginosa PCC 9807</name>
    <dbReference type="NCBI Taxonomy" id="1160283"/>
    <lineage>
        <taxon>Bacteria</taxon>
        <taxon>Bacillati</taxon>
        <taxon>Cyanobacteriota</taxon>
        <taxon>Cyanophyceae</taxon>
        <taxon>Oscillatoriophycideae</taxon>
        <taxon>Chroococcales</taxon>
        <taxon>Microcystaceae</taxon>
        <taxon>Microcystis</taxon>
    </lineage>
</organism>
<dbReference type="EMBL" id="CAIM01000334">
    <property type="protein sequence ID" value="CCI18526.1"/>
    <property type="molecule type" value="Genomic_DNA"/>
</dbReference>
<evidence type="ECO:0000313" key="2">
    <source>
        <dbReference type="Proteomes" id="UP000003613"/>
    </source>
</evidence>
<reference evidence="1 2" key="1">
    <citation type="submission" date="2012-04" db="EMBL/GenBank/DDBJ databases">
        <authorList>
            <person name="Genoscope - CEA"/>
        </authorList>
    </citation>
    <scope>NUCLEOTIDE SEQUENCE [LARGE SCALE GENOMIC DNA]</scope>
    <source>
        <strain evidence="1 2">9807</strain>
    </source>
</reference>
<sequence>MPITYVPASGSATVAGIFIPRDNLSGLLTDSELADTEPKITKDCKFLASFLATLQATITAQRAIPSSLVTALGLTITKGAPSGVDLGIFNQLFTASIAQVVDYASSTFYPIPVPTSGSNSGKGILKITDIFPDAVSVAVAGTISEAGVLIPHTDLDAYGALATTNPTNDVQSRQWFAAMLRYLFTDIPIRTTTPATPSALITKTLGTVSSFTLPTDALALTNPTTGLDPAKTMVNDVYFRSLSFNIQYELNEQTQSYDVRVV</sequence>
<dbReference type="AlphaFoldDB" id="I4H902"/>
<protein>
    <submittedName>
        <fullName evidence="1">Uncharacterized protein</fullName>
    </submittedName>
</protein>
<accession>I4H902</accession>
<dbReference type="Proteomes" id="UP000003613">
    <property type="component" value="Unassembled WGS sequence"/>
</dbReference>
<dbReference type="HOGENOM" id="CLU_1060950_0_0_3"/>
<name>I4H902_MICAE</name>
<proteinExistence type="predicted"/>
<dbReference type="RefSeq" id="WP_002785205.1">
    <property type="nucleotide sequence ID" value="NZ_HE973314.1"/>
</dbReference>
<evidence type="ECO:0000313" key="1">
    <source>
        <dbReference type="EMBL" id="CCI18526.1"/>
    </source>
</evidence>
<comment type="caution">
    <text evidence="1">The sequence shown here is derived from an EMBL/GenBank/DDBJ whole genome shotgun (WGS) entry which is preliminary data.</text>
</comment>